<evidence type="ECO:0000256" key="6">
    <source>
        <dbReference type="SAM" id="SignalP"/>
    </source>
</evidence>
<evidence type="ECO:0000256" key="2">
    <source>
        <dbReference type="ARBA" id="ARBA00022741"/>
    </source>
</evidence>
<sequence length="161" mass="18596">MMMLLIAESIVAFLMHEIGSSIVEEINFLRSVRDQVCCLRTKLRYLQSVPKDECDKNGDSSMRKCNELLRIQREEIRKLTREIESVIDSYVSIFGKETVAKRCIFQPCALVRIHRIGLKIEQIQRRIQEAISALNDLQSLGNTDDDKEEQCASSSEMRSRL</sequence>
<evidence type="ECO:0000256" key="1">
    <source>
        <dbReference type="ARBA" id="ARBA00022737"/>
    </source>
</evidence>
<proteinExistence type="predicted"/>
<dbReference type="Pfam" id="PF18052">
    <property type="entry name" value="Rx_N"/>
    <property type="match status" value="1"/>
</dbReference>
<feature type="domain" description="Disease resistance N-terminal" evidence="7">
    <location>
        <begin position="10"/>
        <end position="91"/>
    </location>
</feature>
<reference evidence="8" key="1">
    <citation type="journal article" date="2013" name="J. Plant Res.">
        <title>Effect of fungi and light on seed germination of three Opuntia species from semiarid lands of central Mexico.</title>
        <authorList>
            <person name="Delgado-Sanchez P."/>
            <person name="Jimenez-Bremont J.F."/>
            <person name="Guerrero-Gonzalez Mde L."/>
            <person name="Flores J."/>
        </authorList>
    </citation>
    <scope>NUCLEOTIDE SEQUENCE</scope>
    <source>
        <tissue evidence="8">Cladode</tissue>
    </source>
</reference>
<feature type="signal peptide" evidence="6">
    <location>
        <begin position="1"/>
        <end position="20"/>
    </location>
</feature>
<dbReference type="Gene3D" id="1.20.5.4130">
    <property type="match status" value="1"/>
</dbReference>
<dbReference type="EMBL" id="GISG01139428">
    <property type="protein sequence ID" value="MBA4644694.1"/>
    <property type="molecule type" value="Transcribed_RNA"/>
</dbReference>
<feature type="chain" id="PRO_5033908674" description="Disease resistance N-terminal domain-containing protein" evidence="6">
    <location>
        <begin position="21"/>
        <end position="161"/>
    </location>
</feature>
<reference evidence="8" key="2">
    <citation type="submission" date="2020-07" db="EMBL/GenBank/DDBJ databases">
        <authorList>
            <person name="Vera ALvarez R."/>
            <person name="Arias-Moreno D.M."/>
            <person name="Jimenez-Jacinto V."/>
            <person name="Jimenez-Bremont J.F."/>
            <person name="Swaminathan K."/>
            <person name="Moose S.P."/>
            <person name="Guerrero-Gonzalez M.L."/>
            <person name="Marino-Ramirez L."/>
            <person name="Landsman D."/>
            <person name="Rodriguez-Kessler M."/>
            <person name="Delgado-Sanchez P."/>
        </authorList>
    </citation>
    <scope>NUCLEOTIDE SEQUENCE</scope>
    <source>
        <tissue evidence="8">Cladode</tissue>
    </source>
</reference>
<dbReference type="GO" id="GO:0000166">
    <property type="term" value="F:nucleotide binding"/>
    <property type="evidence" value="ECO:0007669"/>
    <property type="project" value="UniProtKB-KW"/>
</dbReference>
<feature type="coiled-coil region" evidence="4">
    <location>
        <begin position="62"/>
        <end position="89"/>
    </location>
</feature>
<dbReference type="AlphaFoldDB" id="A0A7C8ZJG9"/>
<evidence type="ECO:0000259" key="7">
    <source>
        <dbReference type="Pfam" id="PF18052"/>
    </source>
</evidence>
<keyword evidence="3" id="KW-0611">Plant defense</keyword>
<dbReference type="EMBL" id="GISG01139427">
    <property type="protein sequence ID" value="MBA4644693.1"/>
    <property type="molecule type" value="Transcribed_RNA"/>
</dbReference>
<keyword evidence="6" id="KW-0732">Signal</keyword>
<dbReference type="GO" id="GO:0006952">
    <property type="term" value="P:defense response"/>
    <property type="evidence" value="ECO:0007669"/>
    <property type="project" value="UniProtKB-KW"/>
</dbReference>
<evidence type="ECO:0000256" key="5">
    <source>
        <dbReference type="SAM" id="MobiDB-lite"/>
    </source>
</evidence>
<accession>A0A7C8ZJG9</accession>
<dbReference type="CDD" id="cd14798">
    <property type="entry name" value="RX-CC_like"/>
    <property type="match status" value="1"/>
</dbReference>
<protein>
    <recommendedName>
        <fullName evidence="7">Disease resistance N-terminal domain-containing protein</fullName>
    </recommendedName>
</protein>
<feature type="region of interest" description="Disordered" evidence="5">
    <location>
        <begin position="141"/>
        <end position="161"/>
    </location>
</feature>
<organism evidence="8">
    <name type="scientific">Opuntia streptacantha</name>
    <name type="common">Prickly pear cactus</name>
    <name type="synonym">Opuntia cardona</name>
    <dbReference type="NCBI Taxonomy" id="393608"/>
    <lineage>
        <taxon>Eukaryota</taxon>
        <taxon>Viridiplantae</taxon>
        <taxon>Streptophyta</taxon>
        <taxon>Embryophyta</taxon>
        <taxon>Tracheophyta</taxon>
        <taxon>Spermatophyta</taxon>
        <taxon>Magnoliopsida</taxon>
        <taxon>eudicotyledons</taxon>
        <taxon>Gunneridae</taxon>
        <taxon>Pentapetalae</taxon>
        <taxon>Caryophyllales</taxon>
        <taxon>Cactineae</taxon>
        <taxon>Cactaceae</taxon>
        <taxon>Opuntioideae</taxon>
        <taxon>Opuntia</taxon>
    </lineage>
</organism>
<keyword evidence="2" id="KW-0547">Nucleotide-binding</keyword>
<evidence type="ECO:0000256" key="3">
    <source>
        <dbReference type="ARBA" id="ARBA00022821"/>
    </source>
</evidence>
<name>A0A7C8ZJG9_OPUST</name>
<evidence type="ECO:0000256" key="4">
    <source>
        <dbReference type="SAM" id="Coils"/>
    </source>
</evidence>
<dbReference type="InterPro" id="IPR038005">
    <property type="entry name" value="RX-like_CC"/>
</dbReference>
<dbReference type="InterPro" id="IPR041118">
    <property type="entry name" value="Rx_N"/>
</dbReference>
<keyword evidence="4" id="KW-0175">Coiled coil</keyword>
<evidence type="ECO:0000313" key="8">
    <source>
        <dbReference type="EMBL" id="MBA4644694.1"/>
    </source>
</evidence>
<feature type="compositionally biased region" description="Polar residues" evidence="5">
    <location>
        <begin position="151"/>
        <end position="161"/>
    </location>
</feature>
<keyword evidence="1" id="KW-0677">Repeat</keyword>